<dbReference type="Gene3D" id="1.10.260.40">
    <property type="entry name" value="lambda repressor-like DNA-binding domains"/>
    <property type="match status" value="1"/>
</dbReference>
<dbReference type="Pfam" id="PF01381">
    <property type="entry name" value="HTH_3"/>
    <property type="match status" value="1"/>
</dbReference>
<evidence type="ECO:0000259" key="1">
    <source>
        <dbReference type="PROSITE" id="PS50943"/>
    </source>
</evidence>
<dbReference type="RefSeq" id="WP_379879211.1">
    <property type="nucleotide sequence ID" value="NZ_JBHPON010000001.1"/>
</dbReference>
<evidence type="ECO:0000313" key="3">
    <source>
        <dbReference type="Proteomes" id="UP001596116"/>
    </source>
</evidence>
<sequence length="83" mass="9026">MIRSEHCRAARCWLDWSQADLAENASVGLSTVRDFEKGRRTPIRNNLEAIQRALEAAGIQFIMDTSGEIAGVTGPTKPPKAGS</sequence>
<feature type="domain" description="HTH cro/C1-type" evidence="1">
    <location>
        <begin position="14"/>
        <end position="61"/>
    </location>
</feature>
<dbReference type="InterPro" id="IPR001387">
    <property type="entry name" value="Cro/C1-type_HTH"/>
</dbReference>
<proteinExistence type="predicted"/>
<dbReference type="Proteomes" id="UP001596116">
    <property type="component" value="Unassembled WGS sequence"/>
</dbReference>
<dbReference type="SUPFAM" id="SSF47413">
    <property type="entry name" value="lambda repressor-like DNA-binding domains"/>
    <property type="match status" value="1"/>
</dbReference>
<comment type="caution">
    <text evidence="2">The sequence shown here is derived from an EMBL/GenBank/DDBJ whole genome shotgun (WGS) entry which is preliminary data.</text>
</comment>
<dbReference type="CDD" id="cd00093">
    <property type="entry name" value="HTH_XRE"/>
    <property type="match status" value="1"/>
</dbReference>
<dbReference type="EMBL" id="JBHPON010000001">
    <property type="protein sequence ID" value="MFC6035468.1"/>
    <property type="molecule type" value="Genomic_DNA"/>
</dbReference>
<gene>
    <name evidence="2" type="ORF">ACFMB1_07940</name>
</gene>
<accession>A0ABW1KXR4</accession>
<reference evidence="2 3" key="1">
    <citation type="submission" date="2024-09" db="EMBL/GenBank/DDBJ databases">
        <authorList>
            <person name="Zhang Z.-H."/>
        </authorList>
    </citation>
    <scope>NUCLEOTIDE SEQUENCE [LARGE SCALE GENOMIC DNA]</scope>
    <source>
        <strain evidence="2 3">HHTR114</strain>
    </source>
</reference>
<keyword evidence="3" id="KW-1185">Reference proteome</keyword>
<organism evidence="2 3">
    <name type="scientific">Hyphococcus aureus</name>
    <dbReference type="NCBI Taxonomy" id="2666033"/>
    <lineage>
        <taxon>Bacteria</taxon>
        <taxon>Pseudomonadati</taxon>
        <taxon>Pseudomonadota</taxon>
        <taxon>Alphaproteobacteria</taxon>
        <taxon>Parvularculales</taxon>
        <taxon>Parvularculaceae</taxon>
        <taxon>Hyphococcus</taxon>
    </lineage>
</organism>
<dbReference type="InterPro" id="IPR010982">
    <property type="entry name" value="Lambda_DNA-bd_dom_sf"/>
</dbReference>
<evidence type="ECO:0000313" key="2">
    <source>
        <dbReference type="EMBL" id="MFC6035468.1"/>
    </source>
</evidence>
<protein>
    <submittedName>
        <fullName evidence="2">Helix-turn-helix domain-containing protein</fullName>
    </submittedName>
</protein>
<dbReference type="PROSITE" id="PS50943">
    <property type="entry name" value="HTH_CROC1"/>
    <property type="match status" value="1"/>
</dbReference>
<name>A0ABW1KXR4_9PROT</name>